<keyword evidence="1" id="KW-0812">Transmembrane</keyword>
<dbReference type="AlphaFoldDB" id="A0A3B0T128"/>
<keyword evidence="1" id="KW-1133">Transmembrane helix</keyword>
<keyword evidence="1" id="KW-0472">Membrane</keyword>
<reference evidence="2" key="1">
    <citation type="submission" date="2018-06" db="EMBL/GenBank/DDBJ databases">
        <authorList>
            <person name="Zhirakovskaya E."/>
        </authorList>
    </citation>
    <scope>NUCLEOTIDE SEQUENCE</scope>
</reference>
<sequence length="75" mass="7679">MNLIPDRVSAVGIAAAIFLGVLAPIPALIIAVVLAVGGALVPQPKRSTLWYLATATAAAAVARLFVHTILGTFLM</sequence>
<dbReference type="EMBL" id="UOEI01000451">
    <property type="protein sequence ID" value="VAW06069.1"/>
    <property type="molecule type" value="Genomic_DNA"/>
</dbReference>
<evidence type="ECO:0000313" key="2">
    <source>
        <dbReference type="EMBL" id="VAW06069.1"/>
    </source>
</evidence>
<protein>
    <submittedName>
        <fullName evidence="2">Uncharacterized protein</fullName>
    </submittedName>
</protein>
<accession>A0A3B0T128</accession>
<proteinExistence type="predicted"/>
<organism evidence="2">
    <name type="scientific">hydrothermal vent metagenome</name>
    <dbReference type="NCBI Taxonomy" id="652676"/>
    <lineage>
        <taxon>unclassified sequences</taxon>
        <taxon>metagenomes</taxon>
        <taxon>ecological metagenomes</taxon>
    </lineage>
</organism>
<evidence type="ECO:0000256" key="1">
    <source>
        <dbReference type="SAM" id="Phobius"/>
    </source>
</evidence>
<feature type="transmembrane region" description="Helical" evidence="1">
    <location>
        <begin position="49"/>
        <end position="70"/>
    </location>
</feature>
<gene>
    <name evidence="2" type="ORF">MNBD_ACTINO01-1137</name>
</gene>
<feature type="transmembrane region" description="Helical" evidence="1">
    <location>
        <begin position="12"/>
        <end position="37"/>
    </location>
</feature>
<name>A0A3B0T128_9ZZZZ</name>